<gene>
    <name evidence="1" type="ORF">VDBG_02644</name>
</gene>
<reference evidence="2" key="1">
    <citation type="journal article" date="2011" name="PLoS Pathog.">
        <title>Comparative genomics yields insights into niche adaptation of plant vascular wilt pathogens.</title>
        <authorList>
            <person name="Klosterman S.J."/>
            <person name="Subbarao K.V."/>
            <person name="Kang S."/>
            <person name="Veronese P."/>
            <person name="Gold S.E."/>
            <person name="Thomma B.P.H.J."/>
            <person name="Chen Z."/>
            <person name="Henrissat B."/>
            <person name="Lee Y.-H."/>
            <person name="Park J."/>
            <person name="Garcia-Pedrajas M.D."/>
            <person name="Barbara D.J."/>
            <person name="Anchieta A."/>
            <person name="de Jonge R."/>
            <person name="Santhanam P."/>
            <person name="Maruthachalam K."/>
            <person name="Atallah Z."/>
            <person name="Amyotte S.G."/>
            <person name="Paz Z."/>
            <person name="Inderbitzin P."/>
            <person name="Hayes R.J."/>
            <person name="Heiman D.I."/>
            <person name="Young S."/>
            <person name="Zeng Q."/>
            <person name="Engels R."/>
            <person name="Galagan J."/>
            <person name="Cuomo C.A."/>
            <person name="Dobinson K.F."/>
            <person name="Ma L.-J."/>
        </authorList>
    </citation>
    <scope>NUCLEOTIDE SEQUENCE [LARGE SCALE GENOMIC DNA]</scope>
    <source>
        <strain evidence="2">VaMs.102 / ATCC MYA-4576 / FGSC 10136</strain>
    </source>
</reference>
<dbReference type="eggNOG" id="ENOG502T4Y0">
    <property type="taxonomic scope" value="Eukaryota"/>
</dbReference>
<sequence>MCCCVFNCFKRRSSSKPPRTKPALPWLPPTAIHEADSWRPVQQLRGFFSLPYEIRYAILRLAFGDCVFHIDMRPGPPWPVIRLKDSVADSRYRIRRRVIWRWTNGFCHRDAKYEATYDASERNWEACLDGQANCSGRPHGSDNGILYGTSVILLESMPLIESLCAPTPARAQLLGPGIGLVTSLRITIELVLFDKKCFSSAEHHRRRFVNILDGLGPRFPSLKRLGLFFDNQASLTRFDPAKEIGNLDFHLFLPLLAMSTRLAGVEMTLWVTAPMYQLALTGFSRPRDEAEPGLVEYLIRADQMWYPFFNSWDDGQRSGEGYWVRKWIDKPWKICPKTGRRG</sequence>
<dbReference type="STRING" id="526221.C9SEE2"/>
<evidence type="ECO:0000313" key="2">
    <source>
        <dbReference type="Proteomes" id="UP000008698"/>
    </source>
</evidence>
<dbReference type="RefSeq" id="XP_003006505.1">
    <property type="nucleotide sequence ID" value="XM_003006459.1"/>
</dbReference>
<dbReference type="HOGENOM" id="CLU_763332_0_0_1"/>
<accession>C9SEE2</accession>
<protein>
    <submittedName>
        <fullName evidence="1">Predicted protein</fullName>
    </submittedName>
</protein>
<dbReference type="OrthoDB" id="515692at2759"/>
<dbReference type="GeneID" id="9535723"/>
<dbReference type="Proteomes" id="UP000008698">
    <property type="component" value="Unassembled WGS sequence"/>
</dbReference>
<keyword evidence="2" id="KW-1185">Reference proteome</keyword>
<organism evidence="2">
    <name type="scientific">Verticillium alfalfae (strain VaMs.102 / ATCC MYA-4576 / FGSC 10136)</name>
    <name type="common">Verticillium wilt of alfalfa</name>
    <name type="synonym">Verticillium albo-atrum</name>
    <dbReference type="NCBI Taxonomy" id="526221"/>
    <lineage>
        <taxon>Eukaryota</taxon>
        <taxon>Fungi</taxon>
        <taxon>Dikarya</taxon>
        <taxon>Ascomycota</taxon>
        <taxon>Pezizomycotina</taxon>
        <taxon>Sordariomycetes</taxon>
        <taxon>Hypocreomycetidae</taxon>
        <taxon>Glomerellales</taxon>
        <taxon>Plectosphaerellaceae</taxon>
        <taxon>Verticillium</taxon>
    </lineage>
</organism>
<evidence type="ECO:0000313" key="1">
    <source>
        <dbReference type="EMBL" id="EEY16535.1"/>
    </source>
</evidence>
<dbReference type="KEGG" id="val:VDBG_02644"/>
<dbReference type="AlphaFoldDB" id="C9SEE2"/>
<name>C9SEE2_VERA1</name>
<dbReference type="OMA" id="DASERNW"/>
<proteinExistence type="predicted"/>
<dbReference type="EMBL" id="DS985216">
    <property type="protein sequence ID" value="EEY16535.1"/>
    <property type="molecule type" value="Genomic_DNA"/>
</dbReference>